<dbReference type="OrthoDB" id="623670at2759"/>
<name>A0A8H6XWP0_9AGAR</name>
<keyword evidence="2" id="KW-1185">Reference proteome</keyword>
<sequence length="135" mass="14443">MANAWGTSSKDSDMVIGVGPNYFSSAQCFERSIEITLTDACTDCGKAPGNVYLSAAAFQALTGDSLATGVVDVTWSLSGSEGSSRISKPKPTRKPYFVSKSTLIYRGTLEDRMQQGPSVNLVYRLPLSTTADMEL</sequence>
<gene>
    <name evidence="1" type="ORF">MVEN_01370200</name>
</gene>
<dbReference type="InterPro" id="IPR036908">
    <property type="entry name" value="RlpA-like_sf"/>
</dbReference>
<accession>A0A8H6XWP0</accession>
<dbReference type="AlphaFoldDB" id="A0A8H6XWP0"/>
<reference evidence="1" key="1">
    <citation type="submission" date="2020-05" db="EMBL/GenBank/DDBJ databases">
        <title>Mycena genomes resolve the evolution of fungal bioluminescence.</title>
        <authorList>
            <person name="Tsai I.J."/>
        </authorList>
    </citation>
    <scope>NUCLEOTIDE SEQUENCE</scope>
    <source>
        <strain evidence="1">CCC161011</strain>
    </source>
</reference>
<dbReference type="SUPFAM" id="SSF50685">
    <property type="entry name" value="Barwin-like endoglucanases"/>
    <property type="match status" value="1"/>
</dbReference>
<evidence type="ECO:0000313" key="1">
    <source>
        <dbReference type="EMBL" id="KAF7348527.1"/>
    </source>
</evidence>
<dbReference type="EMBL" id="JACAZI010000011">
    <property type="protein sequence ID" value="KAF7348527.1"/>
    <property type="molecule type" value="Genomic_DNA"/>
</dbReference>
<protein>
    <submittedName>
        <fullName evidence="1">Uncharacterized protein</fullName>
    </submittedName>
</protein>
<dbReference type="Gene3D" id="2.40.40.10">
    <property type="entry name" value="RlpA-like domain"/>
    <property type="match status" value="1"/>
</dbReference>
<evidence type="ECO:0000313" key="2">
    <source>
        <dbReference type="Proteomes" id="UP000620124"/>
    </source>
</evidence>
<dbReference type="CDD" id="cd22191">
    <property type="entry name" value="DPBB_RlpA_EXP_N-like"/>
    <property type="match status" value="1"/>
</dbReference>
<organism evidence="1 2">
    <name type="scientific">Mycena venus</name>
    <dbReference type="NCBI Taxonomy" id="2733690"/>
    <lineage>
        <taxon>Eukaryota</taxon>
        <taxon>Fungi</taxon>
        <taxon>Dikarya</taxon>
        <taxon>Basidiomycota</taxon>
        <taxon>Agaricomycotina</taxon>
        <taxon>Agaricomycetes</taxon>
        <taxon>Agaricomycetidae</taxon>
        <taxon>Agaricales</taxon>
        <taxon>Marasmiineae</taxon>
        <taxon>Mycenaceae</taxon>
        <taxon>Mycena</taxon>
    </lineage>
</organism>
<dbReference type="Proteomes" id="UP000620124">
    <property type="component" value="Unassembled WGS sequence"/>
</dbReference>
<comment type="caution">
    <text evidence="1">The sequence shown here is derived from an EMBL/GenBank/DDBJ whole genome shotgun (WGS) entry which is preliminary data.</text>
</comment>
<proteinExistence type="predicted"/>